<proteinExistence type="predicted"/>
<name>A0AAQ3RW44_VIGMU</name>
<evidence type="ECO:0000259" key="1">
    <source>
        <dbReference type="Pfam" id="PF17919"/>
    </source>
</evidence>
<organism evidence="2 3">
    <name type="scientific">Vigna mungo</name>
    <name type="common">Black gram</name>
    <name type="synonym">Phaseolus mungo</name>
    <dbReference type="NCBI Taxonomy" id="3915"/>
    <lineage>
        <taxon>Eukaryota</taxon>
        <taxon>Viridiplantae</taxon>
        <taxon>Streptophyta</taxon>
        <taxon>Embryophyta</taxon>
        <taxon>Tracheophyta</taxon>
        <taxon>Spermatophyta</taxon>
        <taxon>Magnoliopsida</taxon>
        <taxon>eudicotyledons</taxon>
        <taxon>Gunneridae</taxon>
        <taxon>Pentapetalae</taxon>
        <taxon>rosids</taxon>
        <taxon>fabids</taxon>
        <taxon>Fabales</taxon>
        <taxon>Fabaceae</taxon>
        <taxon>Papilionoideae</taxon>
        <taxon>50 kb inversion clade</taxon>
        <taxon>NPAAA clade</taxon>
        <taxon>indigoferoid/millettioid clade</taxon>
        <taxon>Phaseoleae</taxon>
        <taxon>Vigna</taxon>
    </lineage>
</organism>
<reference evidence="2 3" key="1">
    <citation type="journal article" date="2023" name="Life. Sci Alliance">
        <title>Evolutionary insights into 3D genome organization and epigenetic landscape of Vigna mungo.</title>
        <authorList>
            <person name="Junaid A."/>
            <person name="Singh B."/>
            <person name="Bhatia S."/>
        </authorList>
    </citation>
    <scope>NUCLEOTIDE SEQUENCE [LARGE SCALE GENOMIC DNA]</scope>
    <source>
        <strain evidence="2">Urdbean</strain>
    </source>
</reference>
<sequence>MVWVVSRWGTWNQWTHGKKKENKSNRNSHFYTQRFLTTVTKALVLALSNFSNPFILETDVSRIGIDVVLSQSQHPIAFFSKKLSPQMQKQSAYTREFMQSPRLKFRHYLL</sequence>
<dbReference type="AlphaFoldDB" id="A0AAQ3RW44"/>
<gene>
    <name evidence="2" type="ORF">V8G54_020669</name>
</gene>
<keyword evidence="3" id="KW-1185">Reference proteome</keyword>
<dbReference type="SUPFAM" id="SSF56672">
    <property type="entry name" value="DNA/RNA polymerases"/>
    <property type="match status" value="1"/>
</dbReference>
<accession>A0AAQ3RW44</accession>
<dbReference type="InterPro" id="IPR043502">
    <property type="entry name" value="DNA/RNA_pol_sf"/>
</dbReference>
<evidence type="ECO:0000313" key="3">
    <source>
        <dbReference type="Proteomes" id="UP001374535"/>
    </source>
</evidence>
<dbReference type="Gene3D" id="3.10.20.370">
    <property type="match status" value="1"/>
</dbReference>
<evidence type="ECO:0000313" key="2">
    <source>
        <dbReference type="EMBL" id="WVZ07323.1"/>
    </source>
</evidence>
<dbReference type="PANTHER" id="PTHR34072">
    <property type="entry name" value="ENZYMATIC POLYPROTEIN-RELATED"/>
    <property type="match status" value="1"/>
</dbReference>
<dbReference type="Proteomes" id="UP001374535">
    <property type="component" value="Chromosome 6"/>
</dbReference>
<dbReference type="PANTHER" id="PTHR34072:SF52">
    <property type="entry name" value="RIBONUCLEASE H"/>
    <property type="match status" value="1"/>
</dbReference>
<dbReference type="EMBL" id="CP144695">
    <property type="protein sequence ID" value="WVZ07323.1"/>
    <property type="molecule type" value="Genomic_DNA"/>
</dbReference>
<feature type="domain" description="Reverse transcriptase/retrotransposon-derived protein RNase H-like" evidence="1">
    <location>
        <begin position="37"/>
        <end position="98"/>
    </location>
</feature>
<dbReference type="InterPro" id="IPR041577">
    <property type="entry name" value="RT_RNaseH_2"/>
</dbReference>
<protein>
    <recommendedName>
        <fullName evidence="1">Reverse transcriptase/retrotransposon-derived protein RNase H-like domain-containing protein</fullName>
    </recommendedName>
</protein>
<dbReference type="Pfam" id="PF17919">
    <property type="entry name" value="RT_RNaseH_2"/>
    <property type="match status" value="1"/>
</dbReference>